<reference evidence="1" key="1">
    <citation type="submission" date="2019-12" db="EMBL/GenBank/DDBJ databases">
        <title>Genome sequencing and annotation of Brassica cretica.</title>
        <authorList>
            <person name="Studholme D.J."/>
            <person name="Sarris P.F."/>
        </authorList>
    </citation>
    <scope>NUCLEOTIDE SEQUENCE</scope>
    <source>
        <strain evidence="1">PFS-001/15</strain>
        <tissue evidence="1">Leaf</tissue>
    </source>
</reference>
<accession>A0A8S9LHZ9</accession>
<evidence type="ECO:0000313" key="2">
    <source>
        <dbReference type="Proteomes" id="UP000712281"/>
    </source>
</evidence>
<organism evidence="1 2">
    <name type="scientific">Brassica cretica</name>
    <name type="common">Mustard</name>
    <dbReference type="NCBI Taxonomy" id="69181"/>
    <lineage>
        <taxon>Eukaryota</taxon>
        <taxon>Viridiplantae</taxon>
        <taxon>Streptophyta</taxon>
        <taxon>Embryophyta</taxon>
        <taxon>Tracheophyta</taxon>
        <taxon>Spermatophyta</taxon>
        <taxon>Magnoliopsida</taxon>
        <taxon>eudicotyledons</taxon>
        <taxon>Gunneridae</taxon>
        <taxon>Pentapetalae</taxon>
        <taxon>rosids</taxon>
        <taxon>malvids</taxon>
        <taxon>Brassicales</taxon>
        <taxon>Brassicaceae</taxon>
        <taxon>Brassiceae</taxon>
        <taxon>Brassica</taxon>
    </lineage>
</organism>
<comment type="caution">
    <text evidence="1">The sequence shown here is derived from an EMBL/GenBank/DDBJ whole genome shotgun (WGS) entry which is preliminary data.</text>
</comment>
<sequence>MRLLIKHLKERFFWMPVEWALESRVLPSGLEELGGFRRWREVVGDLTVVNSDEGLCICTETECDRFVVDNMKDFASDLERDLDELCKNEKHHTQLKEETLSHREGWQRTRRKQKWSKSRRFKFKINPEEQLGSDEWMGGVWSLDVWTGVVWSDNEMWSDEL</sequence>
<dbReference type="Proteomes" id="UP000712281">
    <property type="component" value="Unassembled WGS sequence"/>
</dbReference>
<evidence type="ECO:0000313" key="1">
    <source>
        <dbReference type="EMBL" id="KAF2606695.1"/>
    </source>
</evidence>
<name>A0A8S9LHZ9_BRACR</name>
<protein>
    <submittedName>
        <fullName evidence="1">Uncharacterized protein</fullName>
    </submittedName>
</protein>
<dbReference type="AlphaFoldDB" id="A0A8S9LHZ9"/>
<dbReference type="EMBL" id="QGKW02000276">
    <property type="protein sequence ID" value="KAF2606695.1"/>
    <property type="molecule type" value="Genomic_DNA"/>
</dbReference>
<proteinExistence type="predicted"/>
<gene>
    <name evidence="1" type="ORF">F2Q68_00043051</name>
</gene>